<sequence>MERRTLTMNWDGLGEDDDECFFESRERMSSAVPLDLAALSGSDEDEEFEDSRMSFASAISAASIKRIGSLEIEEVVPTSSSSVLGGYDMWMAEPGDIKERRKKLFQGIGLNSNKDFLRVTTAKFVRGISIKPDVPPPQAPKSKEDSSPLEEPKKDKREAENSPEAPIVFFRSRSDGDIESFSVKTKKRKEELIGPVSKQRLTRTSSGQIAHTTGICHYACSVQISNPKRATTKSALPSEVLESVLSPGAFDSFFLIKNLDTGKEFIVKESNEKGMWNKLNDVQTGKQLTLEEFEKSVGYSQFVKEVMARANASRSLENAKKVNFNSYLIKSFRNSKRMGASFLKNIMGVANTINGKVVDKEGEQSSQSSLVEQGANKTSSQWIKAHQYGKSYKEFSALHMSQEIQAHDGSIWTIKFSWDACFLASTGEDGVIHVWEVQECDIMSTRSPDNINSPGETPVHSMAGAASDRPPLAEITPMLSTMKRRGRNNKKKGNSIPDYVSMPETVFALSEKPFCTFKGHQDDVLDLSWSKSQFNPVDEDYFISGSLDGKVRIWSIPDRQVVDWTDIHEMVTAACYTPDGQGVIIGSHKGICRLYTIDDCKLEQKDQIDIQFKKKSQAKKITGFQFSPQNQSEVLITSADSQIRVYSGTELVQKLRGFRNTSSQILAQFTANGRYVISASEDSQVYIWKLEDSRNEGGGKSRSRTTIQTYEHFPCQDVLAAIAWPGSIKIEPPIVDINSKRQSKHSSTTQPRSTSGSPTREDMAGESSKKHLPPLPKKNNVLEKSPSYTEKDFAQYARINSENGISESFGSSSSSIRYGDSPSISASGTAGSQSWSSSWSLFDGGSSHGGQTVQATAWGLVIITANAGGQIRVYQNFGLPLKVSRQTNLFLCDRISQSSSDWNASSQKIREIKLMREISSKKLEDYLDPVLLSAVRVKIGSKRKFDEEKKIKSGNLNEFERFEKWPKEEKLPKFEQNEAVDLQNDNDWVGNSDGDEGIFCNPFLQFEKTALKRFNHSRSEG</sequence>
<evidence type="ECO:0000256" key="3">
    <source>
        <dbReference type="SAM" id="MobiDB-lite"/>
    </source>
</evidence>
<gene>
    <name evidence="4" type="ORF">FPE_LOCUS27555</name>
</gene>
<feature type="compositionally biased region" description="Polar residues" evidence="3">
    <location>
        <begin position="745"/>
        <end position="758"/>
    </location>
</feature>
<organism evidence="4 5">
    <name type="scientific">Fraxinus pennsylvanica</name>
    <dbReference type="NCBI Taxonomy" id="56036"/>
    <lineage>
        <taxon>Eukaryota</taxon>
        <taxon>Viridiplantae</taxon>
        <taxon>Streptophyta</taxon>
        <taxon>Embryophyta</taxon>
        <taxon>Tracheophyta</taxon>
        <taxon>Spermatophyta</taxon>
        <taxon>Magnoliopsida</taxon>
        <taxon>eudicotyledons</taxon>
        <taxon>Gunneridae</taxon>
        <taxon>Pentapetalae</taxon>
        <taxon>asterids</taxon>
        <taxon>lamiids</taxon>
        <taxon>Lamiales</taxon>
        <taxon>Oleaceae</taxon>
        <taxon>Oleeae</taxon>
        <taxon>Fraxinus</taxon>
    </lineage>
</organism>
<dbReference type="EMBL" id="OU503052">
    <property type="protein sequence ID" value="CAI9780125.1"/>
    <property type="molecule type" value="Genomic_DNA"/>
</dbReference>
<accession>A0AAD2A296</accession>
<dbReference type="PANTHER" id="PTHR14221">
    <property type="entry name" value="WD REPEAT DOMAIN 44"/>
    <property type="match status" value="1"/>
</dbReference>
<dbReference type="PANTHER" id="PTHR14221:SF41">
    <property type="entry name" value="TRANSDUCIN_WD40 REPEAT-LIKE SUPERFAMILY PROTEIN"/>
    <property type="match status" value="1"/>
</dbReference>
<dbReference type="InterPro" id="IPR019775">
    <property type="entry name" value="WD40_repeat_CS"/>
</dbReference>
<evidence type="ECO:0000313" key="4">
    <source>
        <dbReference type="EMBL" id="CAI9780125.1"/>
    </source>
</evidence>
<evidence type="ECO:0008006" key="6">
    <source>
        <dbReference type="Google" id="ProtNLM"/>
    </source>
</evidence>
<feature type="compositionally biased region" description="Basic and acidic residues" evidence="3">
    <location>
        <begin position="759"/>
        <end position="769"/>
    </location>
</feature>
<dbReference type="Gene3D" id="2.130.10.10">
    <property type="entry name" value="YVTN repeat-like/Quinoprotein amine dehydrogenase"/>
    <property type="match status" value="2"/>
</dbReference>
<evidence type="ECO:0000256" key="2">
    <source>
        <dbReference type="ARBA" id="ARBA00022737"/>
    </source>
</evidence>
<protein>
    <recommendedName>
        <fullName evidence="6">WD repeat-containing protein 44-like</fullName>
    </recommendedName>
</protein>
<feature type="compositionally biased region" description="Basic and acidic residues" evidence="3">
    <location>
        <begin position="141"/>
        <end position="160"/>
    </location>
</feature>
<dbReference type="SUPFAM" id="SSF50978">
    <property type="entry name" value="WD40 repeat-like"/>
    <property type="match status" value="1"/>
</dbReference>
<proteinExistence type="predicted"/>
<dbReference type="InterPro" id="IPR036322">
    <property type="entry name" value="WD40_repeat_dom_sf"/>
</dbReference>
<dbReference type="Proteomes" id="UP000834106">
    <property type="component" value="Chromosome 17"/>
</dbReference>
<evidence type="ECO:0000256" key="1">
    <source>
        <dbReference type="ARBA" id="ARBA00022574"/>
    </source>
</evidence>
<evidence type="ECO:0000313" key="5">
    <source>
        <dbReference type="Proteomes" id="UP000834106"/>
    </source>
</evidence>
<dbReference type="InterPro" id="IPR015943">
    <property type="entry name" value="WD40/YVTN_repeat-like_dom_sf"/>
</dbReference>
<dbReference type="InterPro" id="IPR040324">
    <property type="entry name" value="WDR44/Dgr2"/>
</dbReference>
<dbReference type="PROSITE" id="PS00678">
    <property type="entry name" value="WD_REPEATS_1"/>
    <property type="match status" value="1"/>
</dbReference>
<dbReference type="AlphaFoldDB" id="A0AAD2A296"/>
<keyword evidence="5" id="KW-1185">Reference proteome</keyword>
<dbReference type="InterPro" id="IPR001680">
    <property type="entry name" value="WD40_rpt"/>
</dbReference>
<dbReference type="SMART" id="SM00320">
    <property type="entry name" value="WD40"/>
    <property type="match status" value="5"/>
</dbReference>
<keyword evidence="2" id="KW-0677">Repeat</keyword>
<keyword evidence="1" id="KW-0853">WD repeat</keyword>
<feature type="region of interest" description="Disordered" evidence="3">
    <location>
        <begin position="738"/>
        <end position="786"/>
    </location>
</feature>
<name>A0AAD2A296_9LAMI</name>
<reference evidence="4" key="1">
    <citation type="submission" date="2023-05" db="EMBL/GenBank/DDBJ databases">
        <authorList>
            <person name="Huff M."/>
        </authorList>
    </citation>
    <scope>NUCLEOTIDE SEQUENCE</scope>
</reference>
<dbReference type="Pfam" id="PF00400">
    <property type="entry name" value="WD40"/>
    <property type="match status" value="3"/>
</dbReference>
<feature type="region of interest" description="Disordered" evidence="3">
    <location>
        <begin position="129"/>
        <end position="168"/>
    </location>
</feature>